<dbReference type="RefSeq" id="WP_141104325.1">
    <property type="nucleotide sequence ID" value="NZ_LSTO01000002.1"/>
</dbReference>
<dbReference type="InterPro" id="IPR008136">
    <property type="entry name" value="CinA_C"/>
</dbReference>
<evidence type="ECO:0000313" key="3">
    <source>
        <dbReference type="Proteomes" id="UP000197535"/>
    </source>
</evidence>
<gene>
    <name evidence="2" type="ORF">AYR66_04195</name>
</gene>
<keyword evidence="3" id="KW-1185">Reference proteome</keyword>
<evidence type="ECO:0000259" key="1">
    <source>
        <dbReference type="Pfam" id="PF02464"/>
    </source>
</evidence>
<feature type="non-terminal residue" evidence="2">
    <location>
        <position position="126"/>
    </location>
</feature>
<name>A0A254TC42_9BURK</name>
<dbReference type="NCBIfam" id="TIGR00199">
    <property type="entry name" value="PncC_domain"/>
    <property type="match status" value="1"/>
</dbReference>
<dbReference type="OrthoDB" id="9801454at2"/>
<dbReference type="Gene3D" id="3.90.950.20">
    <property type="entry name" value="CinA-like"/>
    <property type="match status" value="1"/>
</dbReference>
<dbReference type="InterPro" id="IPR036653">
    <property type="entry name" value="CinA-like_C"/>
</dbReference>
<sequence>MENLPRIADYFDRNKLRLVTAESCTAGLVVAILGDVPGCGSWLECSFVTYAPEAKCRILGVNPATIEKYNLTSEAVAREMVEGALRNSQATAAVANTGIAGPAPADGIPPGTICFAWGFEHEGTTR</sequence>
<evidence type="ECO:0000313" key="2">
    <source>
        <dbReference type="EMBL" id="OWW18852.1"/>
    </source>
</evidence>
<dbReference type="Pfam" id="PF02464">
    <property type="entry name" value="CinA"/>
    <property type="match status" value="1"/>
</dbReference>
<accession>A0A254TC42</accession>
<comment type="caution">
    <text evidence="2">The sequence shown here is derived from an EMBL/GenBank/DDBJ whole genome shotgun (WGS) entry which is preliminary data.</text>
</comment>
<proteinExistence type="predicted"/>
<feature type="domain" description="CinA C-terminal" evidence="1">
    <location>
        <begin position="7"/>
        <end position="122"/>
    </location>
</feature>
<dbReference type="Proteomes" id="UP000197535">
    <property type="component" value="Unassembled WGS sequence"/>
</dbReference>
<reference evidence="2 3" key="1">
    <citation type="submission" date="2016-02" db="EMBL/GenBank/DDBJ databases">
        <authorList>
            <person name="Wen L."/>
            <person name="He K."/>
            <person name="Yang H."/>
        </authorList>
    </citation>
    <scope>NUCLEOTIDE SEQUENCE [LARGE SCALE GENOMIC DNA]</scope>
    <source>
        <strain evidence="2 3">TSA40</strain>
    </source>
</reference>
<dbReference type="EMBL" id="LSTO01000002">
    <property type="protein sequence ID" value="OWW18852.1"/>
    <property type="molecule type" value="Genomic_DNA"/>
</dbReference>
<organism evidence="2 3">
    <name type="scientific">Noviherbaspirillum denitrificans</name>
    <dbReference type="NCBI Taxonomy" id="1968433"/>
    <lineage>
        <taxon>Bacteria</taxon>
        <taxon>Pseudomonadati</taxon>
        <taxon>Pseudomonadota</taxon>
        <taxon>Betaproteobacteria</taxon>
        <taxon>Burkholderiales</taxon>
        <taxon>Oxalobacteraceae</taxon>
        <taxon>Noviherbaspirillum</taxon>
    </lineage>
</organism>
<dbReference type="SUPFAM" id="SSF142433">
    <property type="entry name" value="CinA-like"/>
    <property type="match status" value="1"/>
</dbReference>
<protein>
    <submittedName>
        <fullName evidence="2">Ompetence-damaged protein</fullName>
    </submittedName>
</protein>
<dbReference type="AlphaFoldDB" id="A0A254TC42"/>